<keyword evidence="6 10" id="KW-0460">Magnesium</keyword>
<dbReference type="RefSeq" id="WP_013780542.1">
    <property type="nucleotide sequence ID" value="NC_015520.1"/>
</dbReference>
<dbReference type="GO" id="GO:0017111">
    <property type="term" value="F:ribonucleoside triphosphate phosphatase activity"/>
    <property type="evidence" value="ECO:0007669"/>
    <property type="project" value="InterPro"/>
</dbReference>
<dbReference type="AlphaFoldDB" id="F4A1Z6"/>
<feature type="binding site" evidence="10">
    <location>
        <begin position="10"/>
        <end position="15"/>
    </location>
    <ligand>
        <name>substrate</name>
    </ligand>
</feature>
<feature type="binding site" evidence="10">
    <location>
        <begin position="155"/>
        <end position="158"/>
    </location>
    <ligand>
        <name>substrate</name>
    </ligand>
</feature>
<evidence type="ECO:0000256" key="9">
    <source>
        <dbReference type="ARBA" id="ARBA00052017"/>
    </source>
</evidence>
<comment type="similarity">
    <text evidence="1 10 11">Belongs to the HAM1 NTPase family.</text>
</comment>
<dbReference type="InterPro" id="IPR002637">
    <property type="entry name" value="RdgB/HAM1"/>
</dbReference>
<evidence type="ECO:0000313" key="12">
    <source>
        <dbReference type="EMBL" id="AEE96112.1"/>
    </source>
</evidence>
<dbReference type="Proteomes" id="UP000008457">
    <property type="component" value="Chromosome"/>
</dbReference>
<dbReference type="GO" id="GO:0009146">
    <property type="term" value="P:purine nucleoside triphosphate catabolic process"/>
    <property type="evidence" value="ECO:0007669"/>
    <property type="project" value="UniProtKB-UniRule"/>
</dbReference>
<dbReference type="GO" id="GO:0035870">
    <property type="term" value="F:dITP diphosphatase activity"/>
    <property type="evidence" value="ECO:0007669"/>
    <property type="project" value="UniProtKB-UniRule"/>
</dbReference>
<dbReference type="HAMAP" id="MF_01405">
    <property type="entry name" value="Non_canon_purine_NTPase"/>
    <property type="match status" value="1"/>
</dbReference>
<feature type="binding site" evidence="10">
    <location>
        <position position="43"/>
    </location>
    <ligand>
        <name>Mg(2+)</name>
        <dbReference type="ChEBI" id="CHEBI:18420"/>
    </ligand>
</feature>
<gene>
    <name evidence="12" type="ordered locus">Mahau_0914</name>
</gene>
<keyword evidence="3 10" id="KW-0479">Metal-binding</keyword>
<dbReference type="PANTHER" id="PTHR11067:SF9">
    <property type="entry name" value="INOSINE TRIPHOSPHATE PYROPHOSPHATASE"/>
    <property type="match status" value="1"/>
</dbReference>
<keyword evidence="7 10" id="KW-0546">Nucleotide metabolism</keyword>
<comment type="function">
    <text evidence="10">Pyrophosphatase that catalyzes the hydrolysis of nucleoside triphosphates to their monophosphate derivatives, with a high preference for the non-canonical purine nucleotides XTP (xanthosine triphosphate), dITP (deoxyinosine triphosphate) and ITP. Seems to function as a house-cleaning enzyme that removes non-canonical purine nucleotides from the nucleotide pool, thus preventing their incorporation into DNA/RNA and avoiding chromosomal lesions.</text>
</comment>
<feature type="binding site" evidence="10">
    <location>
        <begin position="183"/>
        <end position="184"/>
    </location>
    <ligand>
        <name>substrate</name>
    </ligand>
</feature>
<comment type="catalytic activity">
    <reaction evidence="10">
        <text>ITP + H2O = IMP + diphosphate + H(+)</text>
        <dbReference type="Rhea" id="RHEA:29399"/>
        <dbReference type="ChEBI" id="CHEBI:15377"/>
        <dbReference type="ChEBI" id="CHEBI:15378"/>
        <dbReference type="ChEBI" id="CHEBI:33019"/>
        <dbReference type="ChEBI" id="CHEBI:58053"/>
        <dbReference type="ChEBI" id="CHEBI:61402"/>
        <dbReference type="EC" id="3.6.1.66"/>
    </reaction>
</comment>
<dbReference type="CDD" id="cd00515">
    <property type="entry name" value="HAM1"/>
    <property type="match status" value="1"/>
</dbReference>
<feature type="binding site" evidence="10">
    <location>
        <position position="73"/>
    </location>
    <ligand>
        <name>substrate</name>
    </ligand>
</feature>
<evidence type="ECO:0000256" key="6">
    <source>
        <dbReference type="ARBA" id="ARBA00022842"/>
    </source>
</evidence>
<dbReference type="Gene3D" id="3.90.950.10">
    <property type="match status" value="1"/>
</dbReference>
<feature type="binding site" evidence="10">
    <location>
        <position position="72"/>
    </location>
    <ligand>
        <name>Mg(2+)</name>
        <dbReference type="ChEBI" id="CHEBI:18420"/>
    </ligand>
</feature>
<dbReference type="FunFam" id="3.90.950.10:FF:000001">
    <property type="entry name" value="dITP/XTP pyrophosphatase"/>
    <property type="match status" value="1"/>
</dbReference>
<evidence type="ECO:0000313" key="13">
    <source>
        <dbReference type="Proteomes" id="UP000008457"/>
    </source>
</evidence>
<dbReference type="PANTHER" id="PTHR11067">
    <property type="entry name" value="INOSINE TRIPHOSPHATE PYROPHOSPHATASE/HAM1 PROTEIN"/>
    <property type="match status" value="1"/>
</dbReference>
<comment type="subunit">
    <text evidence="2 10">Homodimer.</text>
</comment>
<evidence type="ECO:0000256" key="7">
    <source>
        <dbReference type="ARBA" id="ARBA00023080"/>
    </source>
</evidence>
<evidence type="ECO:0000256" key="4">
    <source>
        <dbReference type="ARBA" id="ARBA00022741"/>
    </source>
</evidence>
<dbReference type="InterPro" id="IPR029001">
    <property type="entry name" value="ITPase-like_fam"/>
</dbReference>
<evidence type="ECO:0000256" key="2">
    <source>
        <dbReference type="ARBA" id="ARBA00011738"/>
    </source>
</evidence>
<sequence>MKIKDIIIASNNKGKIAEIKHILTPLGVNICSMQEKGIYVAVEEDGNSFQENAIKKAMTVCKVANEWTLADDSGLIVQALGGRPGIYSARFAGLNASDEDNRRKLLDMMRDVPWDKRKAFFYCCVALVSPDGYVIMADGRCDGYIAYEEMGSDGFGYDPVFLIPEYNKTFAQLDISVKNEMSHRARALDALKDKIKDYV</sequence>
<evidence type="ECO:0000256" key="5">
    <source>
        <dbReference type="ARBA" id="ARBA00022801"/>
    </source>
</evidence>
<keyword evidence="5 10" id="KW-0378">Hydrolase</keyword>
<feature type="active site" description="Proton acceptor" evidence="10">
    <location>
        <position position="72"/>
    </location>
</feature>
<comment type="catalytic activity">
    <reaction evidence="8 10">
        <text>dITP + H2O = dIMP + diphosphate + H(+)</text>
        <dbReference type="Rhea" id="RHEA:28342"/>
        <dbReference type="ChEBI" id="CHEBI:15377"/>
        <dbReference type="ChEBI" id="CHEBI:15378"/>
        <dbReference type="ChEBI" id="CHEBI:33019"/>
        <dbReference type="ChEBI" id="CHEBI:61194"/>
        <dbReference type="ChEBI" id="CHEBI:61382"/>
        <dbReference type="EC" id="3.6.1.66"/>
    </reaction>
</comment>
<proteinExistence type="inferred from homology"/>
<comment type="catalytic activity">
    <reaction evidence="9 10">
        <text>XTP + H2O = XMP + diphosphate + H(+)</text>
        <dbReference type="Rhea" id="RHEA:28610"/>
        <dbReference type="ChEBI" id="CHEBI:15377"/>
        <dbReference type="ChEBI" id="CHEBI:15378"/>
        <dbReference type="ChEBI" id="CHEBI:33019"/>
        <dbReference type="ChEBI" id="CHEBI:57464"/>
        <dbReference type="ChEBI" id="CHEBI:61314"/>
        <dbReference type="EC" id="3.6.1.66"/>
    </reaction>
</comment>
<dbReference type="Pfam" id="PF01725">
    <property type="entry name" value="Ham1p_like"/>
    <property type="match status" value="1"/>
</dbReference>
<dbReference type="GO" id="GO:0005829">
    <property type="term" value="C:cytosol"/>
    <property type="evidence" value="ECO:0007669"/>
    <property type="project" value="TreeGrafter"/>
</dbReference>
<organism evidence="12 13">
    <name type="scientific">Mahella australiensis (strain DSM 15567 / CIP 107919 / 50-1 BON)</name>
    <dbReference type="NCBI Taxonomy" id="697281"/>
    <lineage>
        <taxon>Bacteria</taxon>
        <taxon>Bacillati</taxon>
        <taxon>Bacillota</taxon>
        <taxon>Clostridia</taxon>
        <taxon>Thermoanaerobacterales</taxon>
        <taxon>Thermoanaerobacterales Family IV. Incertae Sedis</taxon>
        <taxon>Mahella</taxon>
    </lineage>
</organism>
<dbReference type="eggNOG" id="COG0127">
    <property type="taxonomic scope" value="Bacteria"/>
</dbReference>
<dbReference type="GO" id="GO:0046872">
    <property type="term" value="F:metal ion binding"/>
    <property type="evidence" value="ECO:0007669"/>
    <property type="project" value="UniProtKB-KW"/>
</dbReference>
<evidence type="ECO:0000256" key="10">
    <source>
        <dbReference type="HAMAP-Rule" id="MF_01405"/>
    </source>
</evidence>
<dbReference type="STRING" id="697281.Mahau_0914"/>
<dbReference type="NCBIfam" id="NF011397">
    <property type="entry name" value="PRK14822.1"/>
    <property type="match status" value="1"/>
</dbReference>
<name>F4A1Z6_MAHA5</name>
<keyword evidence="4 10" id="KW-0547">Nucleotide-binding</keyword>
<accession>F4A1Z6</accession>
<dbReference type="EC" id="3.6.1.66" evidence="10"/>
<reference evidence="13" key="1">
    <citation type="submission" date="2010-11" db="EMBL/GenBank/DDBJ databases">
        <title>The complete genome of Mahella australiensis DSM 15567.</title>
        <authorList>
            <consortium name="US DOE Joint Genome Institute (JGI-PGF)"/>
            <person name="Lucas S."/>
            <person name="Copeland A."/>
            <person name="Lapidus A."/>
            <person name="Bruce D."/>
            <person name="Goodwin L."/>
            <person name="Pitluck S."/>
            <person name="Kyrpides N."/>
            <person name="Mavromatis K."/>
            <person name="Pagani I."/>
            <person name="Ivanova N."/>
            <person name="Teshima H."/>
            <person name="Brettin T."/>
            <person name="Detter J.C."/>
            <person name="Han C."/>
            <person name="Tapia R."/>
            <person name="Land M."/>
            <person name="Hauser L."/>
            <person name="Markowitz V."/>
            <person name="Cheng J.-F."/>
            <person name="Hugenholtz P."/>
            <person name="Woyke T."/>
            <person name="Wu D."/>
            <person name="Spring S."/>
            <person name="Pukall R."/>
            <person name="Steenblock K."/>
            <person name="Schneider S."/>
            <person name="Klenk H.-P."/>
            <person name="Eisen J.A."/>
        </authorList>
    </citation>
    <scope>NUCLEOTIDE SEQUENCE [LARGE SCALE GENOMIC DNA]</scope>
    <source>
        <strain evidence="13">DSM 15567 / CIP 107919 / 50-1 BON</strain>
    </source>
</reference>
<dbReference type="SUPFAM" id="SSF52972">
    <property type="entry name" value="ITPase-like"/>
    <property type="match status" value="1"/>
</dbReference>
<dbReference type="KEGG" id="mas:Mahau_0914"/>
<reference evidence="12 13" key="2">
    <citation type="journal article" date="2011" name="Stand. Genomic Sci.">
        <title>Complete genome sequence of Mahella australiensis type strain (50-1 BON).</title>
        <authorList>
            <person name="Sikorski J."/>
            <person name="Teshima H."/>
            <person name="Nolan M."/>
            <person name="Lucas S."/>
            <person name="Hammon N."/>
            <person name="Deshpande S."/>
            <person name="Cheng J.F."/>
            <person name="Pitluck S."/>
            <person name="Liolios K."/>
            <person name="Pagani I."/>
            <person name="Ivanova N."/>
            <person name="Huntemann M."/>
            <person name="Mavromatis K."/>
            <person name="Ovchinikova G."/>
            <person name="Pati A."/>
            <person name="Tapia R."/>
            <person name="Han C."/>
            <person name="Goodwin L."/>
            <person name="Chen A."/>
            <person name="Palaniappan K."/>
            <person name="Land M."/>
            <person name="Hauser L."/>
            <person name="Ngatchou-Djao O.D."/>
            <person name="Rohde M."/>
            <person name="Pukall R."/>
            <person name="Spring S."/>
            <person name="Abt B."/>
            <person name="Goker M."/>
            <person name="Detter J.C."/>
            <person name="Woyke T."/>
            <person name="Bristow J."/>
            <person name="Markowitz V."/>
            <person name="Hugenholtz P."/>
            <person name="Eisen J.A."/>
            <person name="Kyrpides N.C."/>
            <person name="Klenk H.P."/>
            <person name="Lapidus A."/>
        </authorList>
    </citation>
    <scope>NUCLEOTIDE SEQUENCE [LARGE SCALE GENOMIC DNA]</scope>
    <source>
        <strain evidence="13">DSM 15567 / CIP 107919 / 50-1 BON</strain>
    </source>
</reference>
<dbReference type="HOGENOM" id="CLU_082080_0_2_9"/>
<evidence type="ECO:0000256" key="1">
    <source>
        <dbReference type="ARBA" id="ARBA00008023"/>
    </source>
</evidence>
<dbReference type="GO" id="GO:0036220">
    <property type="term" value="F:ITP diphosphatase activity"/>
    <property type="evidence" value="ECO:0007669"/>
    <property type="project" value="UniProtKB-UniRule"/>
</dbReference>
<comment type="cofactor">
    <cofactor evidence="10">
        <name>Mg(2+)</name>
        <dbReference type="ChEBI" id="CHEBI:18420"/>
    </cofactor>
    <text evidence="10">Binds 1 Mg(2+) ion per subunit.</text>
</comment>
<evidence type="ECO:0000256" key="8">
    <source>
        <dbReference type="ARBA" id="ARBA00051875"/>
    </source>
</evidence>
<dbReference type="GO" id="GO:0000166">
    <property type="term" value="F:nucleotide binding"/>
    <property type="evidence" value="ECO:0007669"/>
    <property type="project" value="UniProtKB-KW"/>
</dbReference>
<evidence type="ECO:0000256" key="3">
    <source>
        <dbReference type="ARBA" id="ARBA00022723"/>
    </source>
</evidence>
<keyword evidence="13" id="KW-1185">Reference proteome</keyword>
<feature type="binding site" evidence="10">
    <location>
        <position position="178"/>
    </location>
    <ligand>
        <name>substrate</name>
    </ligand>
</feature>
<dbReference type="InterPro" id="IPR020922">
    <property type="entry name" value="dITP/XTP_pyrophosphatase"/>
</dbReference>
<protein>
    <recommendedName>
        <fullName evidence="10">dITP/XTP pyrophosphatase</fullName>
        <ecNumber evidence="10">3.6.1.66</ecNumber>
    </recommendedName>
    <alternativeName>
        <fullName evidence="10">Non-canonical purine NTP pyrophosphatase</fullName>
    </alternativeName>
    <alternativeName>
        <fullName evidence="10">Non-standard purine NTP pyrophosphatase</fullName>
    </alternativeName>
    <alternativeName>
        <fullName evidence="10">Nucleoside-triphosphate diphosphatase</fullName>
    </alternativeName>
    <alternativeName>
        <fullName evidence="10">Nucleoside-triphosphate pyrophosphatase</fullName>
        <shortName evidence="10">NTPase</shortName>
    </alternativeName>
</protein>
<dbReference type="NCBIfam" id="TIGR00042">
    <property type="entry name" value="RdgB/HAM1 family non-canonical purine NTP pyrophosphatase"/>
    <property type="match status" value="1"/>
</dbReference>
<dbReference type="GO" id="GO:0009117">
    <property type="term" value="P:nucleotide metabolic process"/>
    <property type="evidence" value="ECO:0007669"/>
    <property type="project" value="UniProtKB-KW"/>
</dbReference>
<evidence type="ECO:0000256" key="11">
    <source>
        <dbReference type="RuleBase" id="RU003781"/>
    </source>
</evidence>
<dbReference type="EMBL" id="CP002360">
    <property type="protein sequence ID" value="AEE96112.1"/>
    <property type="molecule type" value="Genomic_DNA"/>
</dbReference>
<dbReference type="GO" id="GO:0036222">
    <property type="term" value="F:XTP diphosphatase activity"/>
    <property type="evidence" value="ECO:0007669"/>
    <property type="project" value="UniProtKB-UniRule"/>
</dbReference>